<evidence type="ECO:0000256" key="1">
    <source>
        <dbReference type="SAM" id="Phobius"/>
    </source>
</evidence>
<organism evidence="3">
    <name type="scientific">marine sediment metagenome</name>
    <dbReference type="NCBI Taxonomy" id="412755"/>
    <lineage>
        <taxon>unclassified sequences</taxon>
        <taxon>metagenomes</taxon>
        <taxon>ecological metagenomes</taxon>
    </lineage>
</organism>
<dbReference type="InterPro" id="IPR035940">
    <property type="entry name" value="CAP_sf"/>
</dbReference>
<name>A0A0F9TBK7_9ZZZZ</name>
<dbReference type="Pfam" id="PF00188">
    <property type="entry name" value="CAP"/>
    <property type="match status" value="1"/>
</dbReference>
<comment type="caution">
    <text evidence="3">The sequence shown here is derived from an EMBL/GenBank/DDBJ whole genome shotgun (WGS) entry which is preliminary data.</text>
</comment>
<keyword evidence="1" id="KW-0472">Membrane</keyword>
<keyword evidence="1" id="KW-1133">Transmembrane helix</keyword>
<dbReference type="EMBL" id="LAZR01000364">
    <property type="protein sequence ID" value="KKN72327.1"/>
    <property type="molecule type" value="Genomic_DNA"/>
</dbReference>
<proteinExistence type="predicted"/>
<sequence length="328" mass="37287">MPRREDEYWAGRKEPQGIGLCPFCGSSNVYYNNNYESWRCAKCEKSFPSPSYGPGEGFGKEARWFGKTTEEERRRESAEMAEVVKARVKERKTHGAAGSESMTRRTHNIDQSFRTNRWRSNTVVTTFAIIAVLLILPFAGVQPLADYKDSTISKVTEYLSKAKNEVGEIVAEVEEIMVTEVIPFVEDLRDEVVPFVENLRDTDIDSYAIRFNQYRQSNGFQPLIFVDDLNQRASLRLAELELDYSHNSQGKYNLHLAENIMWISFGGLSNGVAFNSWKDSPGHNANMLDASYKYTGYAIGGNYAVQLFTDLATINGVPQLPLGWYWDD</sequence>
<keyword evidence="1" id="KW-0812">Transmembrane</keyword>
<dbReference type="AlphaFoldDB" id="A0A0F9TBK7"/>
<accession>A0A0F9TBK7</accession>
<feature type="domain" description="SCP" evidence="2">
    <location>
        <begin position="211"/>
        <end position="303"/>
    </location>
</feature>
<reference evidence="3" key="1">
    <citation type="journal article" date="2015" name="Nature">
        <title>Complex archaea that bridge the gap between prokaryotes and eukaryotes.</title>
        <authorList>
            <person name="Spang A."/>
            <person name="Saw J.H."/>
            <person name="Jorgensen S.L."/>
            <person name="Zaremba-Niedzwiedzka K."/>
            <person name="Martijn J."/>
            <person name="Lind A.E."/>
            <person name="van Eijk R."/>
            <person name="Schleper C."/>
            <person name="Guy L."/>
            <person name="Ettema T.J."/>
        </authorList>
    </citation>
    <scope>NUCLEOTIDE SEQUENCE</scope>
</reference>
<dbReference type="SUPFAM" id="SSF55797">
    <property type="entry name" value="PR-1-like"/>
    <property type="match status" value="1"/>
</dbReference>
<dbReference type="InterPro" id="IPR014044">
    <property type="entry name" value="CAP_dom"/>
</dbReference>
<feature type="transmembrane region" description="Helical" evidence="1">
    <location>
        <begin position="123"/>
        <end position="145"/>
    </location>
</feature>
<protein>
    <recommendedName>
        <fullName evidence="2">SCP domain-containing protein</fullName>
    </recommendedName>
</protein>
<dbReference type="CDD" id="cd05379">
    <property type="entry name" value="CAP_bacterial"/>
    <property type="match status" value="1"/>
</dbReference>
<evidence type="ECO:0000259" key="2">
    <source>
        <dbReference type="Pfam" id="PF00188"/>
    </source>
</evidence>
<dbReference type="Gene3D" id="3.40.33.10">
    <property type="entry name" value="CAP"/>
    <property type="match status" value="1"/>
</dbReference>
<evidence type="ECO:0000313" key="3">
    <source>
        <dbReference type="EMBL" id="KKN72327.1"/>
    </source>
</evidence>
<gene>
    <name evidence="3" type="ORF">LCGC14_0411540</name>
</gene>